<dbReference type="WBParaSite" id="EEL_0000656001-mRNA-1">
    <property type="protein sequence ID" value="EEL_0000656001-mRNA-1"/>
    <property type="gene ID" value="EEL_0000656001"/>
</dbReference>
<keyword evidence="3 6" id="KW-0690">Ribosome biogenesis</keyword>
<accession>A0A0R3RWL4</accession>
<evidence type="ECO:0000256" key="5">
    <source>
        <dbReference type="ARBA" id="ARBA00023242"/>
    </source>
</evidence>
<feature type="domain" description="SDA1 N-terminal" evidence="9">
    <location>
        <begin position="61"/>
        <end position="429"/>
    </location>
</feature>
<dbReference type="PANTHER" id="PTHR12730">
    <property type="entry name" value="HSDA/SDA1-RELATED"/>
    <property type="match status" value="1"/>
</dbReference>
<dbReference type="AlphaFoldDB" id="A0A0R3RWL4"/>
<evidence type="ECO:0000259" key="8">
    <source>
        <dbReference type="Pfam" id="PF05285"/>
    </source>
</evidence>
<dbReference type="InterPro" id="IPR007949">
    <property type="entry name" value="SDA1_MD"/>
</dbReference>
<feature type="compositionally biased region" description="Basic and acidic residues" evidence="7">
    <location>
        <begin position="663"/>
        <end position="678"/>
    </location>
</feature>
<name>A0A0R3RWL4_9BILA</name>
<feature type="region of interest" description="Disordered" evidence="7">
    <location>
        <begin position="538"/>
        <end position="563"/>
    </location>
</feature>
<protein>
    <recommendedName>
        <fullName evidence="6">Protein SDA1</fullName>
    </recommendedName>
</protein>
<feature type="region of interest" description="Disordered" evidence="7">
    <location>
        <begin position="663"/>
        <end position="689"/>
    </location>
</feature>
<comment type="function">
    <text evidence="6">Required for 60S pre-ribosomal subunits export to the cytoplasm.</text>
</comment>
<dbReference type="GO" id="GO:0000055">
    <property type="term" value="P:ribosomal large subunit export from nucleus"/>
    <property type="evidence" value="ECO:0007669"/>
    <property type="project" value="UniProtKB-UniRule"/>
</dbReference>
<keyword evidence="4 6" id="KW-0653">Protein transport</keyword>
<feature type="compositionally biased region" description="Basic and acidic residues" evidence="7">
    <location>
        <begin position="549"/>
        <end position="563"/>
    </location>
</feature>
<sequence>MASHLETNLGLLQEMINKDPESYREEFMGQYNFYIKTIQLLRLQPSLNHADLQSLQELINFLASTSSHYPKESKEYASSIVEILSSRLTGLDPEIRVAFCKALVTLRNRKVIDPLDVIDLFFTLVPCEDKNLRKFICGSIKAIIKKLAVQYRDQKTLCKVRSFLFTKLKDSRSIVVRTAELILIDGFRKGFLKDAKTVNALAECCFHKIARIQVAAMRFFLGSLEDDDSDNDESGSEGEEQKTLKEVVIAYKAAKKTRKKKEKFMKAKKLLSSGKKSKKENAAKFCNLLAIRYIYDPQTFVERLFDLLESRRNEKFETRLLCMALCARLIGTHKLQALSFYSYMHRFLQPKQREVTRILLYVAQACHELVPPDIVEQLVYVIAQNFVSDRNTPEAVTVGLNAIREIFVNCPFAATEDLLRDLTDYKRFKNKNVSMAARGIITLFRTINPKLLHRKDRGRPTQKLKDLKVAEFGVEYSKEFVEGAECLPMEVDASDADLMENDENDNIDSNNEFVESDSDSDGDMDSCSNHVAVNNSCAVNESSPNNDTCKADDQKTPSSETKEKARQVCEARILTQDDFRKIKAFRLKQQMGCTEKRRNDDVKLEEELGEIMARQFFIIHLKKRKLCTGMILLRKYIFRHNEENGLPRLKDIEKFHKKLRKETKEERMEAVRKGREGRQQFGKPKKTGAHVGRTNRELMKRKNFQMVRHKLRGKNRQRSFKERQESLRKYLLRQAGRKV</sequence>
<evidence type="ECO:0000313" key="11">
    <source>
        <dbReference type="Proteomes" id="UP000050640"/>
    </source>
</evidence>
<feature type="domain" description="SDA1 middle" evidence="8">
    <location>
        <begin position="506"/>
        <end position="674"/>
    </location>
</feature>
<dbReference type="PANTHER" id="PTHR12730:SF0">
    <property type="entry name" value="PROTEIN SDA1 HOMOLOG"/>
    <property type="match status" value="1"/>
</dbReference>
<evidence type="ECO:0000256" key="2">
    <source>
        <dbReference type="ARBA" id="ARBA00022448"/>
    </source>
</evidence>
<dbReference type="SUPFAM" id="SSF48371">
    <property type="entry name" value="ARM repeat"/>
    <property type="match status" value="1"/>
</dbReference>
<feature type="region of interest" description="Disordered" evidence="7">
    <location>
        <begin position="500"/>
        <end position="526"/>
    </location>
</feature>
<evidence type="ECO:0000259" key="10">
    <source>
        <dbReference type="Pfam" id="PF21638"/>
    </source>
</evidence>
<evidence type="ECO:0000259" key="9">
    <source>
        <dbReference type="Pfam" id="PF08158"/>
    </source>
</evidence>
<proteinExistence type="inferred from homology"/>
<dbReference type="STRING" id="1147741.A0A0R3RWL4"/>
<dbReference type="GO" id="GO:0015031">
    <property type="term" value="P:protein transport"/>
    <property type="evidence" value="ECO:0007669"/>
    <property type="project" value="UniProtKB-KW"/>
</dbReference>
<comment type="subcellular location">
    <subcellularLocation>
        <location evidence="6">Nucleus</location>
        <location evidence="6">Nucleolus</location>
    </subcellularLocation>
</comment>
<evidence type="ECO:0000313" key="12">
    <source>
        <dbReference type="WBParaSite" id="EEL_0000656001-mRNA-1"/>
    </source>
</evidence>
<comment type="similarity">
    <text evidence="1 6">Belongs to the SDA1 family.</text>
</comment>
<feature type="compositionally biased region" description="Acidic residues" evidence="7">
    <location>
        <begin position="514"/>
        <end position="524"/>
    </location>
</feature>
<dbReference type="InterPro" id="IPR011989">
    <property type="entry name" value="ARM-like"/>
</dbReference>
<dbReference type="InterPro" id="IPR012977">
    <property type="entry name" value="SDA1_N"/>
</dbReference>
<evidence type="ECO:0000256" key="3">
    <source>
        <dbReference type="ARBA" id="ARBA00022517"/>
    </source>
</evidence>
<keyword evidence="2 6" id="KW-0813">Transport</keyword>
<evidence type="ECO:0000256" key="6">
    <source>
        <dbReference type="RuleBase" id="RU365057"/>
    </source>
</evidence>
<dbReference type="Pfam" id="PF05285">
    <property type="entry name" value="SDA1_dom"/>
    <property type="match status" value="1"/>
</dbReference>
<evidence type="ECO:0000256" key="4">
    <source>
        <dbReference type="ARBA" id="ARBA00022927"/>
    </source>
</evidence>
<keyword evidence="5 6" id="KW-0539">Nucleus</keyword>
<feature type="compositionally biased region" description="Polar residues" evidence="7">
    <location>
        <begin position="538"/>
        <end position="548"/>
    </location>
</feature>
<keyword evidence="11" id="KW-1185">Reference proteome</keyword>
<dbReference type="Proteomes" id="UP000050640">
    <property type="component" value="Unplaced"/>
</dbReference>
<dbReference type="Gene3D" id="1.25.10.10">
    <property type="entry name" value="Leucine-rich Repeat Variant"/>
    <property type="match status" value="1"/>
</dbReference>
<dbReference type="InterPro" id="IPR027312">
    <property type="entry name" value="Sda1"/>
</dbReference>
<organism evidence="11 12">
    <name type="scientific">Elaeophora elaphi</name>
    <dbReference type="NCBI Taxonomy" id="1147741"/>
    <lineage>
        <taxon>Eukaryota</taxon>
        <taxon>Metazoa</taxon>
        <taxon>Ecdysozoa</taxon>
        <taxon>Nematoda</taxon>
        <taxon>Chromadorea</taxon>
        <taxon>Rhabditida</taxon>
        <taxon>Spirurina</taxon>
        <taxon>Spiruromorpha</taxon>
        <taxon>Filarioidea</taxon>
        <taxon>Onchocercidae</taxon>
        <taxon>Elaeophora</taxon>
    </lineage>
</organism>
<evidence type="ECO:0000256" key="1">
    <source>
        <dbReference type="ARBA" id="ARBA00005783"/>
    </source>
</evidence>
<dbReference type="InterPro" id="IPR048292">
    <property type="entry name" value="SDA1_C"/>
</dbReference>
<reference evidence="12" key="1">
    <citation type="submission" date="2017-02" db="UniProtKB">
        <authorList>
            <consortium name="WormBaseParasite"/>
        </authorList>
    </citation>
    <scope>IDENTIFICATION</scope>
</reference>
<dbReference type="InterPro" id="IPR016024">
    <property type="entry name" value="ARM-type_fold"/>
</dbReference>
<dbReference type="GO" id="GO:0042273">
    <property type="term" value="P:ribosomal large subunit biogenesis"/>
    <property type="evidence" value="ECO:0007669"/>
    <property type="project" value="UniProtKB-UniRule"/>
</dbReference>
<feature type="domain" description="SDA1 C-terminal" evidence="10">
    <location>
        <begin position="692"/>
        <end position="734"/>
    </location>
</feature>
<dbReference type="Pfam" id="PF08158">
    <property type="entry name" value="SDA1_HEAT"/>
    <property type="match status" value="1"/>
</dbReference>
<dbReference type="GO" id="GO:0005730">
    <property type="term" value="C:nucleolus"/>
    <property type="evidence" value="ECO:0007669"/>
    <property type="project" value="UniProtKB-SubCell"/>
</dbReference>
<dbReference type="Pfam" id="PF21638">
    <property type="entry name" value="SDA1_C"/>
    <property type="match status" value="1"/>
</dbReference>
<evidence type="ECO:0000256" key="7">
    <source>
        <dbReference type="SAM" id="MobiDB-lite"/>
    </source>
</evidence>